<dbReference type="InterPro" id="IPR012347">
    <property type="entry name" value="Ferritin-like"/>
</dbReference>
<comment type="caution">
    <text evidence="1">The sequence shown here is derived from an EMBL/GenBank/DDBJ whole genome shotgun (WGS) entry which is preliminary data.</text>
</comment>
<name>A0A0J1FQQ8_9FIRM</name>
<dbReference type="Pfam" id="PF11553">
    <property type="entry name" value="DUF3231"/>
    <property type="match status" value="2"/>
</dbReference>
<accession>A0A0J1FQQ8</accession>
<evidence type="ECO:0000313" key="1">
    <source>
        <dbReference type="EMBL" id="KLU65313.1"/>
    </source>
</evidence>
<evidence type="ECO:0000313" key="2">
    <source>
        <dbReference type="Proteomes" id="UP000036356"/>
    </source>
</evidence>
<dbReference type="InterPro" id="IPR021617">
    <property type="entry name" value="DUF3231"/>
</dbReference>
<sequence length="364" mass="41383">MEKGQLIDSSMESGEIINNGEKYDNTQISSIQHNVADIPITVAEINHLWSAYIAESMAETFQKYMVAKCEDQDYYKIMLSSLNLSSQNLQSLRNIFNLLQYPTPEGFGDKDVNLDAPRLYDETSGVRYIRMMQKFIIQNYALAFSESSRSDIRQLFAGFIESSKDLIQRTDDVLLAKGVFPKTPYIVLPHEVEYVHDKDYYGSFFGATRPLNALEISNILAILDFKVVVKIVKVGFAQVVKSDEIRRFFNNGAKLAVKHINVLREILEEEGLPGPEIIDYRVTDSQESPFSDRLMLFHTTTIVAYILSAYGTGLSRITRKDVIATYMKLMTEILAIAKSGSDLLIKNGWMEKVPETANRRKLTH</sequence>
<dbReference type="Proteomes" id="UP000036356">
    <property type="component" value="Unassembled WGS sequence"/>
</dbReference>
<organism evidence="1 2">
    <name type="scientific">Desulfosporosinus acididurans</name>
    <dbReference type="NCBI Taxonomy" id="476652"/>
    <lineage>
        <taxon>Bacteria</taxon>
        <taxon>Bacillati</taxon>
        <taxon>Bacillota</taxon>
        <taxon>Clostridia</taxon>
        <taxon>Eubacteriales</taxon>
        <taxon>Desulfitobacteriaceae</taxon>
        <taxon>Desulfosporosinus</taxon>
    </lineage>
</organism>
<gene>
    <name evidence="1" type="ORF">DEAC_c28650</name>
</gene>
<reference evidence="1 2" key="1">
    <citation type="submission" date="2015-06" db="EMBL/GenBank/DDBJ databases">
        <title>Draft genome of the moderately acidophilic sulfate reducer Candidatus Desulfosporosinus acididurans strain M1.</title>
        <authorList>
            <person name="Poehlein A."/>
            <person name="Petzsch P."/>
            <person name="Johnson B.D."/>
            <person name="Schloemann M."/>
            <person name="Daniel R."/>
            <person name="Muehling M."/>
        </authorList>
    </citation>
    <scope>NUCLEOTIDE SEQUENCE [LARGE SCALE GENOMIC DNA]</scope>
    <source>
        <strain evidence="1 2">M1</strain>
    </source>
</reference>
<dbReference type="PATRIC" id="fig|476652.3.peg.3013"/>
<dbReference type="Gene3D" id="1.20.1260.10">
    <property type="match status" value="2"/>
</dbReference>
<evidence type="ECO:0008006" key="3">
    <source>
        <dbReference type="Google" id="ProtNLM"/>
    </source>
</evidence>
<dbReference type="EMBL" id="LDZY01000009">
    <property type="protein sequence ID" value="KLU65313.1"/>
    <property type="molecule type" value="Genomic_DNA"/>
</dbReference>
<dbReference type="RefSeq" id="WP_242847161.1">
    <property type="nucleotide sequence ID" value="NZ_LDZY01000009.1"/>
</dbReference>
<proteinExistence type="predicted"/>
<protein>
    <recommendedName>
        <fullName evidence="3">DUF3231 family protein</fullName>
    </recommendedName>
</protein>
<dbReference type="AlphaFoldDB" id="A0A0J1FQQ8"/>
<keyword evidence="2" id="KW-1185">Reference proteome</keyword>